<gene>
    <name evidence="1" type="ORF">BaRGS_00039784</name>
</gene>
<protein>
    <submittedName>
        <fullName evidence="1">Uncharacterized protein</fullName>
    </submittedName>
</protein>
<comment type="caution">
    <text evidence="1">The sequence shown here is derived from an EMBL/GenBank/DDBJ whole genome shotgun (WGS) entry which is preliminary data.</text>
</comment>
<organism evidence="1 2">
    <name type="scientific">Batillaria attramentaria</name>
    <dbReference type="NCBI Taxonomy" id="370345"/>
    <lineage>
        <taxon>Eukaryota</taxon>
        <taxon>Metazoa</taxon>
        <taxon>Spiralia</taxon>
        <taxon>Lophotrochozoa</taxon>
        <taxon>Mollusca</taxon>
        <taxon>Gastropoda</taxon>
        <taxon>Caenogastropoda</taxon>
        <taxon>Sorbeoconcha</taxon>
        <taxon>Cerithioidea</taxon>
        <taxon>Batillariidae</taxon>
        <taxon>Batillaria</taxon>
    </lineage>
</organism>
<evidence type="ECO:0000313" key="2">
    <source>
        <dbReference type="Proteomes" id="UP001519460"/>
    </source>
</evidence>
<name>A0ABD0J1Z7_9CAEN</name>
<evidence type="ECO:0000313" key="1">
    <source>
        <dbReference type="EMBL" id="KAK7451834.1"/>
    </source>
</evidence>
<dbReference type="EMBL" id="JACVVK020000723">
    <property type="protein sequence ID" value="KAK7451834.1"/>
    <property type="molecule type" value="Genomic_DNA"/>
</dbReference>
<keyword evidence="2" id="KW-1185">Reference proteome</keyword>
<proteinExistence type="predicted"/>
<dbReference type="AlphaFoldDB" id="A0ABD0J1Z7"/>
<accession>A0ABD0J1Z7</accession>
<dbReference type="Proteomes" id="UP001519460">
    <property type="component" value="Unassembled WGS sequence"/>
</dbReference>
<reference evidence="1 2" key="1">
    <citation type="journal article" date="2023" name="Sci. Data">
        <title>Genome assembly of the Korean intertidal mud-creeper Batillaria attramentaria.</title>
        <authorList>
            <person name="Patra A.K."/>
            <person name="Ho P.T."/>
            <person name="Jun S."/>
            <person name="Lee S.J."/>
            <person name="Kim Y."/>
            <person name="Won Y.J."/>
        </authorList>
    </citation>
    <scope>NUCLEOTIDE SEQUENCE [LARGE SCALE GENOMIC DNA]</scope>
    <source>
        <strain evidence="1">Wonlab-2016</strain>
    </source>
</reference>
<sequence length="77" mass="8717">MRPLWHPDHPNLVTTFSAAHSNLLTYNHWAIVVDPSPTALFTARTDLRVAGSQHGAHYSRECGPDHILTNHRPFFMS</sequence>